<reference evidence="1" key="1">
    <citation type="submission" date="2020-11" db="EMBL/GenBank/DDBJ databases">
        <authorList>
            <person name="Tran Van P."/>
        </authorList>
    </citation>
    <scope>NUCLEOTIDE SEQUENCE</scope>
</reference>
<accession>A0A7R9PS44</accession>
<name>A0A7R9PS44_TIMGE</name>
<proteinExistence type="predicted"/>
<dbReference type="EMBL" id="OE848501">
    <property type="protein sequence ID" value="CAD7612730.1"/>
    <property type="molecule type" value="Genomic_DNA"/>
</dbReference>
<organism evidence="1">
    <name type="scientific">Timema genevievae</name>
    <name type="common">Walking stick</name>
    <dbReference type="NCBI Taxonomy" id="629358"/>
    <lineage>
        <taxon>Eukaryota</taxon>
        <taxon>Metazoa</taxon>
        <taxon>Ecdysozoa</taxon>
        <taxon>Arthropoda</taxon>
        <taxon>Hexapoda</taxon>
        <taxon>Insecta</taxon>
        <taxon>Pterygota</taxon>
        <taxon>Neoptera</taxon>
        <taxon>Polyneoptera</taxon>
        <taxon>Phasmatodea</taxon>
        <taxon>Timematodea</taxon>
        <taxon>Timematoidea</taxon>
        <taxon>Timematidae</taxon>
        <taxon>Timema</taxon>
    </lineage>
</organism>
<evidence type="ECO:0000313" key="1">
    <source>
        <dbReference type="EMBL" id="CAD7612730.1"/>
    </source>
</evidence>
<protein>
    <submittedName>
        <fullName evidence="1">Uncharacterized protein</fullName>
    </submittedName>
</protein>
<sequence>MHGFRCRDRRRRGSRIRLVLSGDSRRGLISRTMTGSKSLVPSSASLKPILWNGGREGKRCGVASQPTKVSFRGKKNRWITEPVDGASYQKGLMEKSYVKNFCSIVGEEDTNKHQFT</sequence>
<gene>
    <name evidence="1" type="ORF">TGEB3V08_LOCUS11208</name>
</gene>
<dbReference type="AlphaFoldDB" id="A0A7R9PS44"/>